<dbReference type="PROSITE" id="PS50851">
    <property type="entry name" value="CHEW"/>
    <property type="match status" value="1"/>
</dbReference>
<dbReference type="EMBL" id="JXUW01000009">
    <property type="protein sequence ID" value="KJE76915.1"/>
    <property type="molecule type" value="Genomic_DNA"/>
</dbReference>
<gene>
    <name evidence="12" type="primary">cheA</name>
    <name evidence="12" type="ORF">FEAC_12390</name>
</gene>
<dbReference type="InterPro" id="IPR002545">
    <property type="entry name" value="CheW-lke_dom"/>
</dbReference>
<dbReference type="AlphaFoldDB" id="A0A0D8FUG2"/>
<dbReference type="SUPFAM" id="SSF50341">
    <property type="entry name" value="CheW-like"/>
    <property type="match status" value="1"/>
</dbReference>
<proteinExistence type="predicted"/>
<dbReference type="Proteomes" id="UP000032336">
    <property type="component" value="Unassembled WGS sequence"/>
</dbReference>
<evidence type="ECO:0000259" key="11">
    <source>
        <dbReference type="PROSITE" id="PS50894"/>
    </source>
</evidence>
<evidence type="ECO:0000256" key="7">
    <source>
        <dbReference type="ARBA" id="ARBA00023012"/>
    </source>
</evidence>
<evidence type="ECO:0000256" key="2">
    <source>
        <dbReference type="ARBA" id="ARBA00004236"/>
    </source>
</evidence>
<keyword evidence="13" id="KW-1185">Reference proteome</keyword>
<feature type="modified residue" description="Phosphohistidine" evidence="8">
    <location>
        <position position="49"/>
    </location>
</feature>
<dbReference type="SMART" id="SM00387">
    <property type="entry name" value="HATPase_c"/>
    <property type="match status" value="1"/>
</dbReference>
<evidence type="ECO:0000259" key="10">
    <source>
        <dbReference type="PROSITE" id="PS50851"/>
    </source>
</evidence>
<dbReference type="PROSITE" id="PS50894">
    <property type="entry name" value="HPT"/>
    <property type="match status" value="1"/>
</dbReference>
<evidence type="ECO:0000256" key="1">
    <source>
        <dbReference type="ARBA" id="ARBA00000085"/>
    </source>
</evidence>
<dbReference type="Gene3D" id="2.30.30.40">
    <property type="entry name" value="SH3 Domains"/>
    <property type="match status" value="1"/>
</dbReference>
<dbReference type="FunFam" id="3.30.565.10:FF:000016">
    <property type="entry name" value="Chemotaxis protein CheA, putative"/>
    <property type="match status" value="1"/>
</dbReference>
<dbReference type="Gene3D" id="3.30.565.10">
    <property type="entry name" value="Histidine kinase-like ATPase, C-terminal domain"/>
    <property type="match status" value="1"/>
</dbReference>
<dbReference type="SUPFAM" id="SSF47226">
    <property type="entry name" value="Histidine-containing phosphotransfer domain, HPT domain"/>
    <property type="match status" value="1"/>
</dbReference>
<dbReference type="InterPro" id="IPR036890">
    <property type="entry name" value="HATPase_C_sf"/>
</dbReference>
<comment type="subcellular location">
    <subcellularLocation>
        <location evidence="2">Cell membrane</location>
    </subcellularLocation>
</comment>
<dbReference type="GO" id="GO:0006935">
    <property type="term" value="P:chemotaxis"/>
    <property type="evidence" value="ECO:0007669"/>
    <property type="project" value="InterPro"/>
</dbReference>
<keyword evidence="7" id="KW-0902">Two-component regulatory system</keyword>
<dbReference type="SUPFAM" id="SSF55874">
    <property type="entry name" value="ATPase domain of HSP90 chaperone/DNA topoisomerase II/histidine kinase"/>
    <property type="match status" value="1"/>
</dbReference>
<dbReference type="PROSITE" id="PS50109">
    <property type="entry name" value="HIS_KIN"/>
    <property type="match status" value="1"/>
</dbReference>
<evidence type="ECO:0000256" key="4">
    <source>
        <dbReference type="ARBA" id="ARBA00022553"/>
    </source>
</evidence>
<dbReference type="InterPro" id="IPR036641">
    <property type="entry name" value="HPT_dom_sf"/>
</dbReference>
<evidence type="ECO:0000313" key="12">
    <source>
        <dbReference type="EMBL" id="KJE76915.1"/>
    </source>
</evidence>
<dbReference type="EC" id="2.7.13.3" evidence="3"/>
<dbReference type="Gene3D" id="1.10.287.560">
    <property type="entry name" value="Histidine kinase CheA-like, homodimeric domain"/>
    <property type="match status" value="1"/>
</dbReference>
<dbReference type="InterPro" id="IPR005467">
    <property type="entry name" value="His_kinase_dom"/>
</dbReference>
<dbReference type="PANTHER" id="PTHR43395">
    <property type="entry name" value="SENSOR HISTIDINE KINASE CHEA"/>
    <property type="match status" value="1"/>
</dbReference>
<dbReference type="InterPro" id="IPR036097">
    <property type="entry name" value="HisK_dim/P_sf"/>
</dbReference>
<dbReference type="SUPFAM" id="SSF47384">
    <property type="entry name" value="Homodimeric domain of signal transducing histidine kinase"/>
    <property type="match status" value="1"/>
</dbReference>
<dbReference type="SMART" id="SM00260">
    <property type="entry name" value="CheW"/>
    <property type="match status" value="1"/>
</dbReference>
<dbReference type="InterPro" id="IPR036061">
    <property type="entry name" value="CheW-like_dom_sf"/>
</dbReference>
<dbReference type="STRING" id="1121877.FEAC_12390"/>
<dbReference type="GO" id="GO:0005737">
    <property type="term" value="C:cytoplasm"/>
    <property type="evidence" value="ECO:0007669"/>
    <property type="project" value="InterPro"/>
</dbReference>
<dbReference type="GO" id="GO:0000155">
    <property type="term" value="F:phosphorelay sensor kinase activity"/>
    <property type="evidence" value="ECO:0007669"/>
    <property type="project" value="InterPro"/>
</dbReference>
<sequence>MSRDELGGELREFLIESFENLDRTENDLVGLDLGADNHEVLAATFRTLHSIKGACGFFDLEHLSQLAHEGESLLAVLRDAPQLLGDSETQLLLDLIDGLRRYLAQVELTGGDGDEEENDLCEALQATRSYLEGGSDARSPMEPSSRPSEVQLAPNIVVFTPTVEPTPPLETLESSTPISSHVNLLDQAIRVDVELLDRLVNLVGELVLVRNRTLQIDGALQDADLSATVQRLNLITTELQEQVMQTRMQPMESLFVKLPRLVRDLARSLHKQVRLVTTGGDTELDRGILEAIRDPLVHLLRNSVDHGIESSENRALAGKDATGYIGVAARHEGGSVIITITDDGAGIDPSAVGERALRLGLVSAEALSSMSDRERSELIFLPGFSTSEEVTNVSGRGVGMDVVRNNVEQVSGTIELNSVSGEGTTVVLRIPLTLAIIPSLMLLVANQRFALPQLSVVELLRLERESMADELAFVGETLFLRRNGQLLPVVDLASLLGLREAIPNYALQLITIVVVQLSGREFGLIVDRVVDTQEIVVKPLDGFIGAIGIYAGATILGNGDVAMILDVAGIASRAALSLEEVAVTVLSGVADEVIEEELALLVDAGIAGLIAVPVYEIERIEEIDSYALEYLDDQPVVQYRDTVVKLLTVSELFGGTRDLPDSGPIRFLVPSFGVSDRVVAIREIVDITTIASMTQGSTIIAGRIVRSVSLAEVLMTELGGRHERV</sequence>
<dbReference type="RefSeq" id="WP_052565768.1">
    <property type="nucleotide sequence ID" value="NZ_JQKF01000025.1"/>
</dbReference>
<comment type="catalytic activity">
    <reaction evidence="1">
        <text>ATP + protein L-histidine = ADP + protein N-phospho-L-histidine.</text>
        <dbReference type="EC" id="2.7.13.3"/>
    </reaction>
</comment>
<dbReference type="InterPro" id="IPR037006">
    <property type="entry name" value="CheA-like_homodim_sf"/>
</dbReference>
<dbReference type="CDD" id="cd16916">
    <property type="entry name" value="HATPase_CheA-like"/>
    <property type="match status" value="1"/>
</dbReference>
<dbReference type="SMART" id="SM00073">
    <property type="entry name" value="HPT"/>
    <property type="match status" value="1"/>
</dbReference>
<keyword evidence="6" id="KW-0418">Kinase</keyword>
<comment type="caution">
    <text evidence="12">The sequence shown here is derived from an EMBL/GenBank/DDBJ whole genome shotgun (WGS) entry which is preliminary data.</text>
</comment>
<evidence type="ECO:0000256" key="6">
    <source>
        <dbReference type="ARBA" id="ARBA00022777"/>
    </source>
</evidence>
<dbReference type="Pfam" id="PF02895">
    <property type="entry name" value="H-kinase_dim"/>
    <property type="match status" value="1"/>
</dbReference>
<dbReference type="InterPro" id="IPR008207">
    <property type="entry name" value="Sig_transdc_His_kin_Hpt_dom"/>
</dbReference>
<dbReference type="PANTHER" id="PTHR43395:SF1">
    <property type="entry name" value="CHEMOTAXIS PROTEIN CHEA"/>
    <property type="match status" value="1"/>
</dbReference>
<evidence type="ECO:0000256" key="8">
    <source>
        <dbReference type="PROSITE-ProRule" id="PRU00110"/>
    </source>
</evidence>
<name>A0A0D8FUG2_9ACTN</name>
<keyword evidence="5 12" id="KW-0808">Transferase</keyword>
<accession>A0A0D8FUG2</accession>
<reference evidence="12 13" key="1">
    <citation type="submission" date="2015-01" db="EMBL/GenBank/DDBJ databases">
        <title>Draft genome of the acidophilic iron oxidizer Ferrimicrobium acidiphilum strain T23.</title>
        <authorList>
            <person name="Poehlein A."/>
            <person name="Eisen S."/>
            <person name="Schloemann M."/>
            <person name="Johnson B.D."/>
            <person name="Daniel R."/>
            <person name="Muehling M."/>
        </authorList>
    </citation>
    <scope>NUCLEOTIDE SEQUENCE [LARGE SCALE GENOMIC DNA]</scope>
    <source>
        <strain evidence="12 13">T23</strain>
    </source>
</reference>
<organism evidence="12 13">
    <name type="scientific">Ferrimicrobium acidiphilum DSM 19497</name>
    <dbReference type="NCBI Taxonomy" id="1121877"/>
    <lineage>
        <taxon>Bacteria</taxon>
        <taxon>Bacillati</taxon>
        <taxon>Actinomycetota</taxon>
        <taxon>Acidimicrobiia</taxon>
        <taxon>Acidimicrobiales</taxon>
        <taxon>Acidimicrobiaceae</taxon>
        <taxon>Ferrimicrobium</taxon>
    </lineage>
</organism>
<dbReference type="GeneID" id="78372465"/>
<evidence type="ECO:0000256" key="5">
    <source>
        <dbReference type="ARBA" id="ARBA00022679"/>
    </source>
</evidence>
<dbReference type="SMART" id="SM01231">
    <property type="entry name" value="H-kinase_dim"/>
    <property type="match status" value="1"/>
</dbReference>
<dbReference type="OrthoDB" id="9803176at2"/>
<dbReference type="Pfam" id="PF01627">
    <property type="entry name" value="Hpt"/>
    <property type="match status" value="1"/>
</dbReference>
<dbReference type="PRINTS" id="PR00344">
    <property type="entry name" value="BCTRLSENSOR"/>
</dbReference>
<dbReference type="InterPro" id="IPR003594">
    <property type="entry name" value="HATPase_dom"/>
</dbReference>
<feature type="domain" description="CheW-like" evidence="10">
    <location>
        <begin position="436"/>
        <end position="576"/>
    </location>
</feature>
<dbReference type="Pfam" id="PF01584">
    <property type="entry name" value="CheW"/>
    <property type="match status" value="1"/>
</dbReference>
<dbReference type="CDD" id="cd00088">
    <property type="entry name" value="HPT"/>
    <property type="match status" value="1"/>
</dbReference>
<dbReference type="InterPro" id="IPR004358">
    <property type="entry name" value="Sig_transdc_His_kin-like_C"/>
</dbReference>
<protein>
    <recommendedName>
        <fullName evidence="3">histidine kinase</fullName>
        <ecNumber evidence="3">2.7.13.3</ecNumber>
    </recommendedName>
</protein>
<dbReference type="Pfam" id="PF02518">
    <property type="entry name" value="HATPase_c"/>
    <property type="match status" value="1"/>
</dbReference>
<keyword evidence="4 8" id="KW-0597">Phosphoprotein</keyword>
<evidence type="ECO:0000313" key="13">
    <source>
        <dbReference type="Proteomes" id="UP000032336"/>
    </source>
</evidence>
<dbReference type="InterPro" id="IPR051315">
    <property type="entry name" value="Bact_Chemotaxis_CheA"/>
</dbReference>
<evidence type="ECO:0000256" key="3">
    <source>
        <dbReference type="ARBA" id="ARBA00012438"/>
    </source>
</evidence>
<evidence type="ECO:0000259" key="9">
    <source>
        <dbReference type="PROSITE" id="PS50109"/>
    </source>
</evidence>
<feature type="domain" description="HPt" evidence="11">
    <location>
        <begin position="2"/>
        <end position="106"/>
    </location>
</feature>
<dbReference type="InterPro" id="IPR004105">
    <property type="entry name" value="CheA-like_dim"/>
</dbReference>
<dbReference type="GO" id="GO:0005886">
    <property type="term" value="C:plasma membrane"/>
    <property type="evidence" value="ECO:0007669"/>
    <property type="project" value="UniProtKB-SubCell"/>
</dbReference>
<dbReference type="eggNOG" id="COG0643">
    <property type="taxonomic scope" value="Bacteria"/>
</dbReference>
<feature type="domain" description="Histidine kinase" evidence="9">
    <location>
        <begin position="190"/>
        <end position="434"/>
    </location>
</feature>
<dbReference type="Gene3D" id="1.20.120.160">
    <property type="entry name" value="HPT domain"/>
    <property type="match status" value="1"/>
</dbReference>
<dbReference type="PATRIC" id="fig|1121877.4.peg.1357"/>